<dbReference type="OrthoDB" id="132546at2157"/>
<dbReference type="SUPFAM" id="SSF53756">
    <property type="entry name" value="UDP-Glycosyltransferase/glycogen phosphorylase"/>
    <property type="match status" value="1"/>
</dbReference>
<evidence type="ECO:0000259" key="1">
    <source>
        <dbReference type="Pfam" id="PF13439"/>
    </source>
</evidence>
<gene>
    <name evidence="2" type="ORF">EAF64_17530</name>
</gene>
<feature type="domain" description="Glycosyltransferase subfamily 4-like N-terminal" evidence="1">
    <location>
        <begin position="17"/>
        <end position="184"/>
    </location>
</feature>
<dbReference type="AlphaFoldDB" id="A0A498KYJ5"/>
<comment type="caution">
    <text evidence="2">The sequence shown here is derived from an EMBL/GenBank/DDBJ whole genome shotgun (WGS) entry which is preliminary data.</text>
</comment>
<dbReference type="InterPro" id="IPR028098">
    <property type="entry name" value="Glyco_trans_4-like_N"/>
</dbReference>
<keyword evidence="2" id="KW-0808">Transferase</keyword>
<proteinExistence type="predicted"/>
<protein>
    <submittedName>
        <fullName evidence="2">Glycosyltransferase</fullName>
    </submittedName>
</protein>
<keyword evidence="3" id="KW-1185">Reference proteome</keyword>
<dbReference type="PANTHER" id="PTHR45947:SF3">
    <property type="entry name" value="SULFOQUINOVOSYL TRANSFERASE SQD2"/>
    <property type="match status" value="1"/>
</dbReference>
<evidence type="ECO:0000313" key="2">
    <source>
        <dbReference type="EMBL" id="RXK46948.1"/>
    </source>
</evidence>
<dbReference type="EMBL" id="RDFA01000007">
    <property type="protein sequence ID" value="RXK46948.1"/>
    <property type="molecule type" value="Genomic_DNA"/>
</dbReference>
<dbReference type="InterPro" id="IPR050194">
    <property type="entry name" value="Glycosyltransferase_grp1"/>
</dbReference>
<dbReference type="GO" id="GO:0016757">
    <property type="term" value="F:glycosyltransferase activity"/>
    <property type="evidence" value="ECO:0007669"/>
    <property type="project" value="TreeGrafter"/>
</dbReference>
<reference evidence="2 3" key="1">
    <citation type="submission" date="2019-01" db="EMBL/GenBank/DDBJ databases">
        <title>Halorientalis sp. F13-25 a new haloarchaeum isolated from hypersaline water.</title>
        <authorList>
            <person name="Ana D.-V."/>
            <person name="Cristina S.-P."/>
            <person name="Antonio V."/>
        </authorList>
    </citation>
    <scope>NUCLEOTIDE SEQUENCE [LARGE SCALE GENOMIC DNA]</scope>
    <source>
        <strain evidence="2 3">F13-25</strain>
    </source>
</reference>
<dbReference type="RefSeq" id="WP_129070281.1">
    <property type="nucleotide sequence ID" value="NZ_RDFA01000007.1"/>
</dbReference>
<organism evidence="2 3">
    <name type="scientific">Halorientalis pallida</name>
    <dbReference type="NCBI Taxonomy" id="2479928"/>
    <lineage>
        <taxon>Archaea</taxon>
        <taxon>Methanobacteriati</taxon>
        <taxon>Methanobacteriota</taxon>
        <taxon>Stenosarchaea group</taxon>
        <taxon>Halobacteria</taxon>
        <taxon>Halobacteriales</taxon>
        <taxon>Haloarculaceae</taxon>
        <taxon>Halorientalis</taxon>
    </lineage>
</organism>
<dbReference type="Proteomes" id="UP000289691">
    <property type="component" value="Unassembled WGS sequence"/>
</dbReference>
<dbReference type="Gene3D" id="3.40.50.2000">
    <property type="entry name" value="Glycogen Phosphorylase B"/>
    <property type="match status" value="2"/>
</dbReference>
<name>A0A498KYJ5_9EURY</name>
<dbReference type="PANTHER" id="PTHR45947">
    <property type="entry name" value="SULFOQUINOVOSYL TRANSFERASE SQD2"/>
    <property type="match status" value="1"/>
</dbReference>
<sequence>MTDNLVIAHGGDVSQPSGGTNRVTAFATGLADRGFDVTLVVPEPDEELSDGLGEIETSFVSTPNSSILDEPIRASLIARRAKAIAEREDASVQLEHSTLGGIAELWGHRDYVLDMHDLAHSSSRYGDLPFGSAIQRAIYNIEKRAIDSASNIVVVSENMRTLVSETWDIDPDEIEVIPNGYATETVEPYRTDETVEGRVVFLGTLHPKLDTEAIFDIAASPEVSEMIVIGDGAKREALEIGKTERGLESLEVRGRLPDEEAFPLLARAAVAINPQTESSLQKASSPVKLFYYAALGLPMVISAGPSIGEELQQAGAAAVIEPGEAFSSQVTEVLSDKSRRDSMSEAANELAPAWGWDQRAAELSEIYGTSR</sequence>
<dbReference type="Pfam" id="PF13692">
    <property type="entry name" value="Glyco_trans_1_4"/>
    <property type="match status" value="1"/>
</dbReference>
<evidence type="ECO:0000313" key="3">
    <source>
        <dbReference type="Proteomes" id="UP000289691"/>
    </source>
</evidence>
<accession>A0A498KYJ5</accession>
<dbReference type="Pfam" id="PF13439">
    <property type="entry name" value="Glyco_transf_4"/>
    <property type="match status" value="1"/>
</dbReference>